<evidence type="ECO:0000256" key="4">
    <source>
        <dbReference type="ARBA" id="ARBA00022692"/>
    </source>
</evidence>
<evidence type="ECO:0000256" key="9">
    <source>
        <dbReference type="PROSITE-ProRule" id="PRU00703"/>
    </source>
</evidence>
<sequence>MIFVLVIITVFILIALNGFFVAAEIGTVGARRARIAQEAAAGSRPAQILLPILESPDRLDDYIAACQLGITLSSLMLGYYGKAVITPLVEPLLIGSGVVAQAAAVSIAATGVLVVLTVIQVALSELAPKTVAIQFPEPTSLLLVTSVSWAIILLRPLIWFFNGSGRLLLRLVGLRAVSEGFHIHAPEEILMMVQESGAGGVLKEGETELLENTLQLRRRSLRHVIVPRTQLLAAPVNLSTTELLQLLASSSHSRLPLYEGTIDNIVGVVHLKDLLCMEAGPGSEQTESLEGQRSRQRDVSNIMRVPPYVPESASVINVFRQLQAEHFSLAVVIDEYGGTAGIVTFEDLIEEIFGDIADEFDTDNQEMALASDGRLNLVGDIDLESLSEVLESAREFEAVDTLGGAILAELGAIPEQGQIVRLQKFDFRVEEVSGYAVSRVSVALPPGSAAKLPRSGGQTE</sequence>
<name>A0A6B1G049_9CHLR</name>
<feature type="domain" description="CBS" evidence="12">
    <location>
        <begin position="225"/>
        <end position="284"/>
    </location>
</feature>
<evidence type="ECO:0000256" key="6">
    <source>
        <dbReference type="ARBA" id="ARBA00022989"/>
    </source>
</evidence>
<dbReference type="InterPro" id="IPR000644">
    <property type="entry name" value="CBS_dom"/>
</dbReference>
<dbReference type="InterPro" id="IPR002550">
    <property type="entry name" value="CNNM"/>
</dbReference>
<evidence type="ECO:0000259" key="12">
    <source>
        <dbReference type="PROSITE" id="PS51371"/>
    </source>
</evidence>
<feature type="transmembrane region" description="Helical" evidence="11">
    <location>
        <begin position="62"/>
        <end position="80"/>
    </location>
</feature>
<comment type="similarity">
    <text evidence="2">Belongs to the UPF0053 family.</text>
</comment>
<dbReference type="Pfam" id="PF03471">
    <property type="entry name" value="CorC_HlyC"/>
    <property type="match status" value="1"/>
</dbReference>
<accession>A0A6B1G049</accession>
<feature type="domain" description="CNNM transmembrane" evidence="13">
    <location>
        <begin position="1"/>
        <end position="206"/>
    </location>
</feature>
<dbReference type="SUPFAM" id="SSF56176">
    <property type="entry name" value="FAD-binding/transporter-associated domain-like"/>
    <property type="match status" value="1"/>
</dbReference>
<dbReference type="SMART" id="SM01091">
    <property type="entry name" value="CorC_HlyC"/>
    <property type="match status" value="1"/>
</dbReference>
<gene>
    <name evidence="14" type="ORF">F4148_06950</name>
</gene>
<comment type="caution">
    <text evidence="14">The sequence shown here is derived from an EMBL/GenBank/DDBJ whole genome shotgun (WGS) entry which is preliminary data.</text>
</comment>
<dbReference type="InterPro" id="IPR016169">
    <property type="entry name" value="FAD-bd_PCMH_sub2"/>
</dbReference>
<dbReference type="SUPFAM" id="SSF54631">
    <property type="entry name" value="CBS-domain pair"/>
    <property type="match status" value="1"/>
</dbReference>
<feature type="transmembrane region" description="Helical" evidence="11">
    <location>
        <begin position="92"/>
        <end position="119"/>
    </location>
</feature>
<dbReference type="PROSITE" id="PS51371">
    <property type="entry name" value="CBS"/>
    <property type="match status" value="2"/>
</dbReference>
<dbReference type="PANTHER" id="PTHR43099">
    <property type="entry name" value="UPF0053 PROTEIN YRKA"/>
    <property type="match status" value="1"/>
</dbReference>
<keyword evidence="3" id="KW-1003">Cell membrane</keyword>
<dbReference type="EMBL" id="VYDA01000264">
    <property type="protein sequence ID" value="MYH61501.1"/>
    <property type="molecule type" value="Genomic_DNA"/>
</dbReference>
<protein>
    <submittedName>
        <fullName evidence="14">HlyC/CorC family transporter</fullName>
    </submittedName>
</protein>
<dbReference type="CDD" id="cd04590">
    <property type="entry name" value="CBS_pair_CorC_HlyC_assoc"/>
    <property type="match status" value="1"/>
</dbReference>
<dbReference type="InterPro" id="IPR044751">
    <property type="entry name" value="Ion_transp-like_CBS"/>
</dbReference>
<evidence type="ECO:0000256" key="2">
    <source>
        <dbReference type="ARBA" id="ARBA00006337"/>
    </source>
</evidence>
<feature type="domain" description="CBS" evidence="12">
    <location>
        <begin position="302"/>
        <end position="359"/>
    </location>
</feature>
<evidence type="ECO:0000256" key="10">
    <source>
        <dbReference type="PROSITE-ProRule" id="PRU01193"/>
    </source>
</evidence>
<proteinExistence type="inferred from homology"/>
<dbReference type="Pfam" id="PF01595">
    <property type="entry name" value="CNNM"/>
    <property type="match status" value="1"/>
</dbReference>
<evidence type="ECO:0000256" key="7">
    <source>
        <dbReference type="ARBA" id="ARBA00023122"/>
    </source>
</evidence>
<evidence type="ECO:0000313" key="14">
    <source>
        <dbReference type="EMBL" id="MYH61501.1"/>
    </source>
</evidence>
<dbReference type="PANTHER" id="PTHR43099:SF4">
    <property type="entry name" value="INTEGRAL MEMBRANE PROTEIN"/>
    <property type="match status" value="1"/>
</dbReference>
<evidence type="ECO:0000256" key="5">
    <source>
        <dbReference type="ARBA" id="ARBA00022737"/>
    </source>
</evidence>
<dbReference type="AlphaFoldDB" id="A0A6B1G049"/>
<keyword evidence="6 10" id="KW-1133">Transmembrane helix</keyword>
<keyword evidence="7 9" id="KW-0129">CBS domain</keyword>
<keyword evidence="8 10" id="KW-0472">Membrane</keyword>
<evidence type="ECO:0000256" key="3">
    <source>
        <dbReference type="ARBA" id="ARBA00022475"/>
    </source>
</evidence>
<dbReference type="FunFam" id="3.10.580.10:FF:000002">
    <property type="entry name" value="Magnesium/cobalt efflux protein CorC"/>
    <property type="match status" value="1"/>
</dbReference>
<dbReference type="InterPro" id="IPR046342">
    <property type="entry name" value="CBS_dom_sf"/>
</dbReference>
<comment type="subcellular location">
    <subcellularLocation>
        <location evidence="1">Cell membrane</location>
        <topology evidence="1">Multi-pass membrane protein</topology>
    </subcellularLocation>
</comment>
<keyword evidence="4 10" id="KW-0812">Transmembrane</keyword>
<dbReference type="Pfam" id="PF00571">
    <property type="entry name" value="CBS"/>
    <property type="match status" value="2"/>
</dbReference>
<dbReference type="PROSITE" id="PS51846">
    <property type="entry name" value="CNNM"/>
    <property type="match status" value="1"/>
</dbReference>
<organism evidence="14">
    <name type="scientific">Caldilineaceae bacterium SB0675_bin_29</name>
    <dbReference type="NCBI Taxonomy" id="2605266"/>
    <lineage>
        <taxon>Bacteria</taxon>
        <taxon>Bacillati</taxon>
        <taxon>Chloroflexota</taxon>
        <taxon>Caldilineae</taxon>
        <taxon>Caldilineales</taxon>
        <taxon>Caldilineaceae</taxon>
    </lineage>
</organism>
<dbReference type="GO" id="GO:0050660">
    <property type="term" value="F:flavin adenine dinucleotide binding"/>
    <property type="evidence" value="ECO:0007669"/>
    <property type="project" value="InterPro"/>
</dbReference>
<dbReference type="InterPro" id="IPR005170">
    <property type="entry name" value="Transptr-assoc_dom"/>
</dbReference>
<dbReference type="InterPro" id="IPR051676">
    <property type="entry name" value="UPF0053_domain"/>
</dbReference>
<reference evidence="14" key="1">
    <citation type="submission" date="2019-09" db="EMBL/GenBank/DDBJ databases">
        <title>Characterisation of the sponge microbiome using genome-centric metagenomics.</title>
        <authorList>
            <person name="Engelberts J.P."/>
            <person name="Robbins S.J."/>
            <person name="De Goeij J.M."/>
            <person name="Aranda M."/>
            <person name="Bell S.C."/>
            <person name="Webster N.S."/>
        </authorList>
    </citation>
    <scope>NUCLEOTIDE SEQUENCE</scope>
    <source>
        <strain evidence="14">SB0675_bin_29</strain>
    </source>
</reference>
<evidence type="ECO:0000256" key="1">
    <source>
        <dbReference type="ARBA" id="ARBA00004651"/>
    </source>
</evidence>
<evidence type="ECO:0000256" key="11">
    <source>
        <dbReference type="SAM" id="Phobius"/>
    </source>
</evidence>
<keyword evidence="5" id="KW-0677">Repeat</keyword>
<evidence type="ECO:0000259" key="13">
    <source>
        <dbReference type="PROSITE" id="PS51846"/>
    </source>
</evidence>
<dbReference type="GO" id="GO:0005886">
    <property type="term" value="C:plasma membrane"/>
    <property type="evidence" value="ECO:0007669"/>
    <property type="project" value="UniProtKB-SubCell"/>
</dbReference>
<dbReference type="Gene3D" id="3.30.465.10">
    <property type="match status" value="1"/>
</dbReference>
<evidence type="ECO:0000256" key="8">
    <source>
        <dbReference type="ARBA" id="ARBA00023136"/>
    </source>
</evidence>
<dbReference type="Gene3D" id="3.10.580.10">
    <property type="entry name" value="CBS-domain"/>
    <property type="match status" value="1"/>
</dbReference>
<feature type="transmembrane region" description="Helical" evidence="11">
    <location>
        <begin position="139"/>
        <end position="161"/>
    </location>
</feature>
<dbReference type="InterPro" id="IPR036318">
    <property type="entry name" value="FAD-bd_PCMH-like_sf"/>
</dbReference>